<protein>
    <submittedName>
        <fullName evidence="3">Beta-propeller domain-containing protein</fullName>
    </submittedName>
</protein>
<evidence type="ECO:0000313" key="4">
    <source>
        <dbReference type="Proteomes" id="UP001168380"/>
    </source>
</evidence>
<evidence type="ECO:0000256" key="1">
    <source>
        <dbReference type="SAM" id="MobiDB-lite"/>
    </source>
</evidence>
<evidence type="ECO:0000313" key="3">
    <source>
        <dbReference type="EMBL" id="MDO3383636.1"/>
    </source>
</evidence>
<dbReference type="InterPro" id="IPR019198">
    <property type="entry name" value="Beta_propeller_containing"/>
</dbReference>
<dbReference type="EMBL" id="JAULRT010000062">
    <property type="protein sequence ID" value="MDO3383636.1"/>
    <property type="molecule type" value="Genomic_DNA"/>
</dbReference>
<accession>A0ABT8TLX6</accession>
<feature type="chain" id="PRO_5045329967" evidence="2">
    <location>
        <begin position="22"/>
        <end position="845"/>
    </location>
</feature>
<sequence>MRSLYMFVLVMFLSGCGGSSSSGVSQPPGASVGSSSLSVSSSSDALDESSSSVVSSSSEPSSSSASSHSSSSTSSSLVSSNESSSMSSSLASSDNSSSSEAIVRDYSALKPSQPTESPLVRINSDQLTRLIKNGLRLQLSSYDYPLSEELEAYEDNSDFSPRPPAPPAPSTDSSFSETNVHVAGVDEADVVKYDGKHWFIAYPDRGDENPAGIQIVATEPEVPDAEIVGRFDFEGSQWGDSAALFLTESDGQSSEIVSLREQPGNLDPIMPTALPVCITTPWFEPANGKIKVEFIDVSNPGSPSEAGELTMDGRLIDSRRIDNTLYLVSRFDPWVTNLGFEHNEGSREQNEALLQQATLEEIVPNYTKGGVSRPLSDTCLAQSDVEETSGFHSLVNLTAIDLESKTVVSSECVATGVKSMVMSPESLYLTGTVWADDYNRTVIHKFDLEAMGVVYAATGSVRGSVNNDAHFRIHEHEGLLRVLSTEWTPDWRRLHRLSILSQFDQALETIASLPNETRSEPIGKPDEDVYAVRFTENRAYVVTFRQVDPLYVLDLTDPLDPFIAGSLEVPGYATYIHPLNDRFLFTLGYEVDPENGMDLGIKAQLVNIDDGVPTLSGQLVIGDAGTYSEALDDLRALNVLKMDESTTRISFPVHVNSSSQFSGNYTGLQMIELKGLNSAAGQLRSEGMLLGGNLQSASFLTGERRGLLHGDAVFYTIDEVIWATLWGSDEPPRGPIGGGPVGCTDHIEFGLEVYVSGQFMQPIDNCGAQVVAVDDDYTETLRAEYRESLDACVFYGAPERAGRYTITVSLDGYETQVSEDVVVSQDVCHVQPRSLMFQLSPSADL</sequence>
<dbReference type="RefSeq" id="WP_302714551.1">
    <property type="nucleotide sequence ID" value="NZ_JAULRT010000062.1"/>
</dbReference>
<organism evidence="3 4">
    <name type="scientific">Gilvimarinus algae</name>
    <dbReference type="NCBI Taxonomy" id="3058037"/>
    <lineage>
        <taxon>Bacteria</taxon>
        <taxon>Pseudomonadati</taxon>
        <taxon>Pseudomonadota</taxon>
        <taxon>Gammaproteobacteria</taxon>
        <taxon>Cellvibrionales</taxon>
        <taxon>Cellvibrionaceae</taxon>
        <taxon>Gilvimarinus</taxon>
    </lineage>
</organism>
<proteinExistence type="predicted"/>
<feature type="signal peptide" evidence="2">
    <location>
        <begin position="1"/>
        <end position="21"/>
    </location>
</feature>
<comment type="caution">
    <text evidence="3">The sequence shown here is derived from an EMBL/GenBank/DDBJ whole genome shotgun (WGS) entry which is preliminary data.</text>
</comment>
<reference evidence="3" key="1">
    <citation type="submission" date="2023-07" db="EMBL/GenBank/DDBJ databases">
        <title>Gilvimarinus algae sp. nov., isolated from the surface of Kelp.</title>
        <authorList>
            <person name="Sun Y.Y."/>
            <person name="Gong Y."/>
            <person name="Du Z.J."/>
        </authorList>
    </citation>
    <scope>NUCLEOTIDE SEQUENCE</scope>
    <source>
        <strain evidence="3">SDUM040014</strain>
    </source>
</reference>
<dbReference type="PROSITE" id="PS51257">
    <property type="entry name" value="PROKAR_LIPOPROTEIN"/>
    <property type="match status" value="1"/>
</dbReference>
<name>A0ABT8TLX6_9GAMM</name>
<gene>
    <name evidence="3" type="ORF">QWI16_15750</name>
</gene>
<dbReference type="Pfam" id="PF09826">
    <property type="entry name" value="Beta_propel"/>
    <property type="match status" value="1"/>
</dbReference>
<feature type="region of interest" description="Disordered" evidence="1">
    <location>
        <begin position="22"/>
        <end position="97"/>
    </location>
</feature>
<feature type="region of interest" description="Disordered" evidence="1">
    <location>
        <begin position="153"/>
        <end position="177"/>
    </location>
</feature>
<keyword evidence="4" id="KW-1185">Reference proteome</keyword>
<evidence type="ECO:0000256" key="2">
    <source>
        <dbReference type="SAM" id="SignalP"/>
    </source>
</evidence>
<keyword evidence="2" id="KW-0732">Signal</keyword>
<dbReference type="Proteomes" id="UP001168380">
    <property type="component" value="Unassembled WGS sequence"/>
</dbReference>